<gene>
    <name evidence="1" type="ORF">DXC51_09875</name>
</gene>
<dbReference type="AlphaFoldDB" id="A0A3E3I723"/>
<evidence type="ECO:0000313" key="2">
    <source>
        <dbReference type="Proteomes" id="UP000260812"/>
    </source>
</evidence>
<dbReference type="Proteomes" id="UP000260812">
    <property type="component" value="Unassembled WGS sequence"/>
</dbReference>
<name>A0A3E3I723_9FIRM</name>
<sequence length="164" mass="19656">MKIHIIGCSGTGKSYLAKRLSEKYNIPHFDLDDIFWDNSSDRYGVKMPDEKRNQLLDDILRKNNWIIEGVFYDWLDGSFRDADVIILLDIPKRVYRFRIIRRFVKRKLGMERAKKETLSSLVALLKWTDKFQDKNLPRIYEKLGKYPDKTIILHSRREVNDYIK</sequence>
<evidence type="ECO:0000313" key="1">
    <source>
        <dbReference type="EMBL" id="RGE61841.1"/>
    </source>
</evidence>
<protein>
    <submittedName>
        <fullName evidence="1">DNA topology modulation protein FlaR</fullName>
    </submittedName>
</protein>
<dbReference type="PANTHER" id="PTHR37816">
    <property type="entry name" value="YALI0E33011P"/>
    <property type="match status" value="1"/>
</dbReference>
<proteinExistence type="predicted"/>
<comment type="caution">
    <text evidence="1">The sequence shown here is derived from an EMBL/GenBank/DDBJ whole genome shotgun (WGS) entry which is preliminary data.</text>
</comment>
<dbReference type="RefSeq" id="WP_117544414.1">
    <property type="nucleotide sequence ID" value="NZ_JALETP010000265.1"/>
</dbReference>
<dbReference type="EMBL" id="QVLV01000005">
    <property type="protein sequence ID" value="RGE61841.1"/>
    <property type="molecule type" value="Genomic_DNA"/>
</dbReference>
<accession>A0A3E3I723</accession>
<dbReference type="SUPFAM" id="SSF52540">
    <property type="entry name" value="P-loop containing nucleoside triphosphate hydrolases"/>
    <property type="match status" value="1"/>
</dbReference>
<dbReference type="GeneID" id="97987177"/>
<keyword evidence="2" id="KW-1185">Reference proteome</keyword>
<reference evidence="1 2" key="1">
    <citation type="submission" date="2018-08" db="EMBL/GenBank/DDBJ databases">
        <title>A genome reference for cultivated species of the human gut microbiota.</title>
        <authorList>
            <person name="Zou Y."/>
            <person name="Xue W."/>
            <person name="Luo G."/>
        </authorList>
    </citation>
    <scope>NUCLEOTIDE SEQUENCE [LARGE SCALE GENOMIC DNA]</scope>
    <source>
        <strain evidence="1 2">TF05-5AC</strain>
    </source>
</reference>
<organism evidence="1 2">
    <name type="scientific">Eisenbergiella massiliensis</name>
    <dbReference type="NCBI Taxonomy" id="1720294"/>
    <lineage>
        <taxon>Bacteria</taxon>
        <taxon>Bacillati</taxon>
        <taxon>Bacillota</taxon>
        <taxon>Clostridia</taxon>
        <taxon>Lachnospirales</taxon>
        <taxon>Lachnospiraceae</taxon>
        <taxon>Eisenbergiella</taxon>
    </lineage>
</organism>
<dbReference type="Gene3D" id="3.40.50.300">
    <property type="entry name" value="P-loop containing nucleotide triphosphate hydrolases"/>
    <property type="match status" value="1"/>
</dbReference>
<dbReference type="InterPro" id="IPR052922">
    <property type="entry name" value="Cytidylate_Kinase-2"/>
</dbReference>
<dbReference type="PANTHER" id="PTHR37816:SF2">
    <property type="entry name" value="DNA TOPOLOGY MODULATION PROTEIN FLAR-RELATED PROTEIN"/>
    <property type="match status" value="1"/>
</dbReference>
<dbReference type="Pfam" id="PF13238">
    <property type="entry name" value="AAA_18"/>
    <property type="match status" value="1"/>
</dbReference>
<dbReference type="InterPro" id="IPR027417">
    <property type="entry name" value="P-loop_NTPase"/>
</dbReference>